<keyword evidence="1" id="KW-0472">Membrane</keyword>
<keyword evidence="1" id="KW-0812">Transmembrane</keyword>
<evidence type="ECO:0000313" key="2">
    <source>
        <dbReference type="EMBL" id="KAJ8935511.1"/>
    </source>
</evidence>
<dbReference type="AlphaFoldDB" id="A0AAV8XAP1"/>
<reference evidence="2" key="1">
    <citation type="journal article" date="2023" name="Insect Mol. Biol.">
        <title>Genome sequencing provides insights into the evolution of gene families encoding plant cell wall-degrading enzymes in longhorned beetles.</title>
        <authorList>
            <person name="Shin N.R."/>
            <person name="Okamura Y."/>
            <person name="Kirsch R."/>
            <person name="Pauchet Y."/>
        </authorList>
    </citation>
    <scope>NUCLEOTIDE SEQUENCE</scope>
    <source>
        <strain evidence="2">RBIC_L_NR</strain>
    </source>
</reference>
<gene>
    <name evidence="2" type="ORF">NQ314_012766</name>
</gene>
<proteinExistence type="predicted"/>
<keyword evidence="3" id="KW-1185">Reference proteome</keyword>
<sequence length="135" mass="15631">MEMTRKKARLAIESLRKTGGRSYDTDQLTELEIRLMNICGWVSVLGCDELPEEIDPDLPENNNAEFNNNDEEMKISECKVAENGNLTIAQDEDIPITETRTGKSFFILTNIIKIGHIFYFALINYLFFIFRKKLF</sequence>
<protein>
    <submittedName>
        <fullName evidence="2">Uncharacterized protein</fullName>
    </submittedName>
</protein>
<dbReference type="Proteomes" id="UP001162156">
    <property type="component" value="Unassembled WGS sequence"/>
</dbReference>
<feature type="transmembrane region" description="Helical" evidence="1">
    <location>
        <begin position="105"/>
        <end position="130"/>
    </location>
</feature>
<comment type="caution">
    <text evidence="2">The sequence shown here is derived from an EMBL/GenBank/DDBJ whole genome shotgun (WGS) entry which is preliminary data.</text>
</comment>
<evidence type="ECO:0000313" key="3">
    <source>
        <dbReference type="Proteomes" id="UP001162156"/>
    </source>
</evidence>
<dbReference type="EMBL" id="JANEYF010003567">
    <property type="protein sequence ID" value="KAJ8935511.1"/>
    <property type="molecule type" value="Genomic_DNA"/>
</dbReference>
<name>A0AAV8XAP1_9CUCU</name>
<evidence type="ECO:0000256" key="1">
    <source>
        <dbReference type="SAM" id="Phobius"/>
    </source>
</evidence>
<keyword evidence="1" id="KW-1133">Transmembrane helix</keyword>
<accession>A0AAV8XAP1</accession>
<organism evidence="2 3">
    <name type="scientific">Rhamnusium bicolor</name>
    <dbReference type="NCBI Taxonomy" id="1586634"/>
    <lineage>
        <taxon>Eukaryota</taxon>
        <taxon>Metazoa</taxon>
        <taxon>Ecdysozoa</taxon>
        <taxon>Arthropoda</taxon>
        <taxon>Hexapoda</taxon>
        <taxon>Insecta</taxon>
        <taxon>Pterygota</taxon>
        <taxon>Neoptera</taxon>
        <taxon>Endopterygota</taxon>
        <taxon>Coleoptera</taxon>
        <taxon>Polyphaga</taxon>
        <taxon>Cucujiformia</taxon>
        <taxon>Chrysomeloidea</taxon>
        <taxon>Cerambycidae</taxon>
        <taxon>Lepturinae</taxon>
        <taxon>Rhagiini</taxon>
        <taxon>Rhamnusium</taxon>
    </lineage>
</organism>